<dbReference type="OrthoDB" id="9804442at2"/>
<evidence type="ECO:0000256" key="1">
    <source>
        <dbReference type="ARBA" id="ARBA00001946"/>
    </source>
</evidence>
<comment type="similarity">
    <text evidence="2">Belongs to the Nudix hydrolase family.</text>
</comment>
<evidence type="ECO:0000256" key="3">
    <source>
        <dbReference type="ARBA" id="ARBA00022457"/>
    </source>
</evidence>
<dbReference type="InterPro" id="IPR047127">
    <property type="entry name" value="MutT-like"/>
</dbReference>
<reference evidence="13 14" key="1">
    <citation type="submission" date="2018-07" db="EMBL/GenBank/DDBJ databases">
        <title>Microbacterium endoborsara sp. nov., a novel actinobacterium isolated from Borszczowia aralocaspica.</title>
        <authorList>
            <person name="An D."/>
        </authorList>
    </citation>
    <scope>NUCLEOTIDE SEQUENCE [LARGE SCALE GENOMIC DNA]</scope>
    <source>
        <strain evidence="13 14">C1.15228</strain>
    </source>
</reference>
<dbReference type="InterPro" id="IPR000086">
    <property type="entry name" value="NUDIX_hydrolase_dom"/>
</dbReference>
<gene>
    <name evidence="13" type="ORF">DTO57_03040</name>
</gene>
<dbReference type="Proteomes" id="UP000253508">
    <property type="component" value="Unassembled WGS sequence"/>
</dbReference>
<dbReference type="PANTHER" id="PTHR47707:SF1">
    <property type="entry name" value="NUDIX HYDROLASE FAMILY PROTEIN"/>
    <property type="match status" value="1"/>
</dbReference>
<dbReference type="GO" id="GO:0044716">
    <property type="term" value="F:8-oxo-GDP phosphatase activity"/>
    <property type="evidence" value="ECO:0007669"/>
    <property type="project" value="TreeGrafter"/>
</dbReference>
<protein>
    <recommendedName>
        <fullName evidence="11">8-oxo-dGTP diphosphatase</fullName>
        <ecNumber evidence="11">3.6.1.55</ecNumber>
    </recommendedName>
</protein>
<dbReference type="Pfam" id="PF00293">
    <property type="entry name" value="NUDIX"/>
    <property type="match status" value="1"/>
</dbReference>
<dbReference type="GO" id="GO:0035539">
    <property type="term" value="F:8-oxo-7,8-dihydrodeoxyguanosine triphosphate pyrophosphatase activity"/>
    <property type="evidence" value="ECO:0007669"/>
    <property type="project" value="UniProtKB-EC"/>
</dbReference>
<dbReference type="Gene3D" id="3.90.79.10">
    <property type="entry name" value="Nucleoside Triphosphate Pyrophosphohydrolase"/>
    <property type="match status" value="1"/>
</dbReference>
<evidence type="ECO:0000313" key="13">
    <source>
        <dbReference type="EMBL" id="RCK61623.1"/>
    </source>
</evidence>
<accession>A0A367Y6Y1</accession>
<dbReference type="PROSITE" id="PS00893">
    <property type="entry name" value="NUDIX_BOX"/>
    <property type="match status" value="1"/>
</dbReference>
<keyword evidence="3" id="KW-0515">Mutator protein</keyword>
<dbReference type="GO" id="GO:0006281">
    <property type="term" value="P:DNA repair"/>
    <property type="evidence" value="ECO:0007669"/>
    <property type="project" value="UniProtKB-KW"/>
</dbReference>
<evidence type="ECO:0000256" key="7">
    <source>
        <dbReference type="ARBA" id="ARBA00022801"/>
    </source>
</evidence>
<dbReference type="SUPFAM" id="SSF55811">
    <property type="entry name" value="Nudix"/>
    <property type="match status" value="1"/>
</dbReference>
<evidence type="ECO:0000256" key="4">
    <source>
        <dbReference type="ARBA" id="ARBA00022705"/>
    </source>
</evidence>
<dbReference type="GO" id="GO:0044715">
    <property type="term" value="F:8-oxo-dGDP phosphatase activity"/>
    <property type="evidence" value="ECO:0007669"/>
    <property type="project" value="TreeGrafter"/>
</dbReference>
<dbReference type="EC" id="3.6.1.55" evidence="11"/>
<keyword evidence="9" id="KW-0234">DNA repair</keyword>
<dbReference type="GO" id="GO:0008413">
    <property type="term" value="F:8-oxo-7,8-dihydroguanosine triphosphate pyrophosphatase activity"/>
    <property type="evidence" value="ECO:0007669"/>
    <property type="project" value="TreeGrafter"/>
</dbReference>
<dbReference type="InterPro" id="IPR015797">
    <property type="entry name" value="NUDIX_hydrolase-like_dom_sf"/>
</dbReference>
<evidence type="ECO:0000256" key="10">
    <source>
        <dbReference type="ARBA" id="ARBA00035861"/>
    </source>
</evidence>
<evidence type="ECO:0000256" key="2">
    <source>
        <dbReference type="ARBA" id="ARBA00005582"/>
    </source>
</evidence>
<evidence type="ECO:0000256" key="5">
    <source>
        <dbReference type="ARBA" id="ARBA00022723"/>
    </source>
</evidence>
<dbReference type="GO" id="GO:0006260">
    <property type="term" value="P:DNA replication"/>
    <property type="evidence" value="ECO:0007669"/>
    <property type="project" value="UniProtKB-KW"/>
</dbReference>
<comment type="catalytic activity">
    <reaction evidence="10">
        <text>8-oxo-dGTP + H2O = 8-oxo-dGMP + diphosphate + H(+)</text>
        <dbReference type="Rhea" id="RHEA:31575"/>
        <dbReference type="ChEBI" id="CHEBI:15377"/>
        <dbReference type="ChEBI" id="CHEBI:15378"/>
        <dbReference type="ChEBI" id="CHEBI:33019"/>
        <dbReference type="ChEBI" id="CHEBI:63224"/>
        <dbReference type="ChEBI" id="CHEBI:77896"/>
        <dbReference type="EC" id="3.6.1.55"/>
    </reaction>
</comment>
<dbReference type="EMBL" id="QORO01000001">
    <property type="protein sequence ID" value="RCK61623.1"/>
    <property type="molecule type" value="Genomic_DNA"/>
</dbReference>
<keyword evidence="4" id="KW-0235">DNA replication</keyword>
<comment type="cofactor">
    <cofactor evidence="1">
        <name>Mg(2+)</name>
        <dbReference type="ChEBI" id="CHEBI:18420"/>
    </cofactor>
</comment>
<evidence type="ECO:0000256" key="9">
    <source>
        <dbReference type="ARBA" id="ARBA00023204"/>
    </source>
</evidence>
<keyword evidence="7" id="KW-0378">Hydrolase</keyword>
<dbReference type="CDD" id="cd04693">
    <property type="entry name" value="NUDIX_Hydrolase"/>
    <property type="match status" value="1"/>
</dbReference>
<evidence type="ECO:0000259" key="12">
    <source>
        <dbReference type="PROSITE" id="PS51462"/>
    </source>
</evidence>
<evidence type="ECO:0000256" key="11">
    <source>
        <dbReference type="ARBA" id="ARBA00038905"/>
    </source>
</evidence>
<organism evidence="13 14">
    <name type="scientific">Microbacterium sorbitolivorans</name>
    <dbReference type="NCBI Taxonomy" id="1867410"/>
    <lineage>
        <taxon>Bacteria</taxon>
        <taxon>Bacillati</taxon>
        <taxon>Actinomycetota</taxon>
        <taxon>Actinomycetes</taxon>
        <taxon>Micrococcales</taxon>
        <taxon>Microbacteriaceae</taxon>
        <taxon>Microbacterium</taxon>
    </lineage>
</organism>
<evidence type="ECO:0000313" key="14">
    <source>
        <dbReference type="Proteomes" id="UP000253508"/>
    </source>
</evidence>
<dbReference type="GO" id="GO:0046872">
    <property type="term" value="F:metal ion binding"/>
    <property type="evidence" value="ECO:0007669"/>
    <property type="project" value="UniProtKB-KW"/>
</dbReference>
<dbReference type="InterPro" id="IPR020084">
    <property type="entry name" value="NUDIX_hydrolase_CS"/>
</dbReference>
<sequence>MADEIWDLLDMDANPTGETHVRDTPMPSGRMHLVVAAAVVRPDGYILVAQRAAEKTFPLMWEISAGSALAGETSREAASRELFEEVGVRCAPENLAPIGRVVEPTAFFDLYATVVGPDAAIVLDPEEVAASRWVTLDEFDRMVAAGELADPWTGRLEEFRPGLGAFFAANQGEYA</sequence>
<keyword evidence="5" id="KW-0479">Metal-binding</keyword>
<comment type="caution">
    <text evidence="13">The sequence shown here is derived from an EMBL/GenBank/DDBJ whole genome shotgun (WGS) entry which is preliminary data.</text>
</comment>
<keyword evidence="8" id="KW-0460">Magnesium</keyword>
<dbReference type="RefSeq" id="WP_114116727.1">
    <property type="nucleotide sequence ID" value="NZ_BMHU01000001.1"/>
</dbReference>
<evidence type="ECO:0000256" key="6">
    <source>
        <dbReference type="ARBA" id="ARBA00022763"/>
    </source>
</evidence>
<feature type="domain" description="Nudix hydrolase" evidence="12">
    <location>
        <begin position="30"/>
        <end position="156"/>
    </location>
</feature>
<keyword evidence="6" id="KW-0227">DNA damage</keyword>
<dbReference type="AlphaFoldDB" id="A0A367Y6Y1"/>
<name>A0A367Y6Y1_9MICO</name>
<proteinExistence type="inferred from homology"/>
<dbReference type="PROSITE" id="PS51462">
    <property type="entry name" value="NUDIX"/>
    <property type="match status" value="1"/>
</dbReference>
<dbReference type="PANTHER" id="PTHR47707">
    <property type="entry name" value="8-OXO-DGTP DIPHOSPHATASE"/>
    <property type="match status" value="1"/>
</dbReference>
<evidence type="ECO:0000256" key="8">
    <source>
        <dbReference type="ARBA" id="ARBA00022842"/>
    </source>
</evidence>
<keyword evidence="14" id="KW-1185">Reference proteome</keyword>